<dbReference type="AlphaFoldDB" id="E7G3F5"/>
<accession>E7G3F5</accession>
<dbReference type="GO" id="GO:0004888">
    <property type="term" value="F:transmembrane signaling receptor activity"/>
    <property type="evidence" value="ECO:0007669"/>
    <property type="project" value="InterPro"/>
</dbReference>
<name>E7G3F5_9HELI</name>
<dbReference type="PRINTS" id="PR00260">
    <property type="entry name" value="CHEMTRNSDUCR"/>
</dbReference>
<organism evidence="6 7">
    <name type="scientific">Helicobacter suis HS5</name>
    <dbReference type="NCBI Taxonomy" id="710394"/>
    <lineage>
        <taxon>Bacteria</taxon>
        <taxon>Pseudomonadati</taxon>
        <taxon>Campylobacterota</taxon>
        <taxon>Epsilonproteobacteria</taxon>
        <taxon>Campylobacterales</taxon>
        <taxon>Helicobacteraceae</taxon>
        <taxon>Helicobacter</taxon>
    </lineage>
</organism>
<dbReference type="InterPro" id="IPR004090">
    <property type="entry name" value="Chemotax_Me-accpt_rcpt"/>
</dbReference>
<dbReference type="Pfam" id="PF00015">
    <property type="entry name" value="MCPsignal"/>
    <property type="match status" value="1"/>
</dbReference>
<evidence type="ECO:0000313" key="6">
    <source>
        <dbReference type="EMBL" id="EFX42089.1"/>
    </source>
</evidence>
<dbReference type="GO" id="GO:0016020">
    <property type="term" value="C:membrane"/>
    <property type="evidence" value="ECO:0007669"/>
    <property type="project" value="InterPro"/>
</dbReference>
<feature type="domain" description="Methyl-accepting transducer" evidence="5">
    <location>
        <begin position="136"/>
        <end position="318"/>
    </location>
</feature>
<dbReference type="SMART" id="SM00283">
    <property type="entry name" value="MA"/>
    <property type="match status" value="1"/>
</dbReference>
<keyword evidence="1 3" id="KW-0807">Transducer</keyword>
<evidence type="ECO:0000256" key="4">
    <source>
        <dbReference type="SAM" id="Coils"/>
    </source>
</evidence>
<evidence type="ECO:0000313" key="7">
    <source>
        <dbReference type="Proteomes" id="UP000054093"/>
    </source>
</evidence>
<dbReference type="GO" id="GO:0006935">
    <property type="term" value="P:chemotaxis"/>
    <property type="evidence" value="ECO:0007669"/>
    <property type="project" value="InterPro"/>
</dbReference>
<proteinExistence type="inferred from homology"/>
<dbReference type="PANTHER" id="PTHR32089">
    <property type="entry name" value="METHYL-ACCEPTING CHEMOTAXIS PROTEIN MCPB"/>
    <property type="match status" value="1"/>
</dbReference>
<evidence type="ECO:0000259" key="5">
    <source>
        <dbReference type="PROSITE" id="PS50111"/>
    </source>
</evidence>
<dbReference type="Gene3D" id="1.20.120.30">
    <property type="entry name" value="Aspartate receptor, ligand-binding domain"/>
    <property type="match status" value="1"/>
</dbReference>
<dbReference type="GO" id="GO:0007165">
    <property type="term" value="P:signal transduction"/>
    <property type="evidence" value="ECO:0007669"/>
    <property type="project" value="UniProtKB-KW"/>
</dbReference>
<evidence type="ECO:0000256" key="3">
    <source>
        <dbReference type="PROSITE-ProRule" id="PRU00284"/>
    </source>
</evidence>
<dbReference type="InterPro" id="IPR004089">
    <property type="entry name" value="MCPsignal_dom"/>
</dbReference>
<dbReference type="PROSITE" id="PS50111">
    <property type="entry name" value="CHEMOTAXIS_TRANSDUC_2"/>
    <property type="match status" value="1"/>
</dbReference>
<dbReference type="EMBL" id="ADHO01000077">
    <property type="protein sequence ID" value="EFX42089.1"/>
    <property type="molecule type" value="Genomic_DNA"/>
</dbReference>
<keyword evidence="4" id="KW-0175">Coiled coil</keyword>
<comment type="caution">
    <text evidence="6">The sequence shown here is derived from an EMBL/GenBank/DDBJ whole genome shotgun (WGS) entry which is preliminary data.</text>
</comment>
<feature type="coiled-coil region" evidence="4">
    <location>
        <begin position="164"/>
        <end position="198"/>
    </location>
</feature>
<dbReference type="Gene3D" id="1.10.287.950">
    <property type="entry name" value="Methyl-accepting chemotaxis protein"/>
    <property type="match status" value="1"/>
</dbReference>
<evidence type="ECO:0000256" key="2">
    <source>
        <dbReference type="ARBA" id="ARBA00029447"/>
    </source>
</evidence>
<dbReference type="CDD" id="cd11386">
    <property type="entry name" value="MCP_signal"/>
    <property type="match status" value="1"/>
</dbReference>
<dbReference type="SUPFAM" id="SSF58104">
    <property type="entry name" value="Methyl-accepting chemotaxis protein (MCP) signaling domain"/>
    <property type="match status" value="1"/>
</dbReference>
<protein>
    <submittedName>
        <fullName evidence="6">Methyl-accepting chemotaxis protein</fullName>
    </submittedName>
</protein>
<gene>
    <name evidence="6" type="primary">mcp</name>
    <name evidence="6" type="ORF">HSUHS5_0476</name>
</gene>
<reference evidence="6 7" key="1">
    <citation type="journal article" date="2011" name="Vet. Res.">
        <title>Genome sequence of Helicobacter suis supports its role in gastric pathology.</title>
        <authorList>
            <person name="Vermoote M."/>
            <person name="Vandekerckhove T.T."/>
            <person name="Flahou B."/>
            <person name="Pasmans F."/>
            <person name="Smet A."/>
            <person name="De Groote D."/>
            <person name="Van Criekinge W."/>
            <person name="Ducatelle R."/>
            <person name="Haesebrouck F."/>
        </authorList>
    </citation>
    <scope>NUCLEOTIDE SEQUENCE [LARGE SCALE GENOMIC DNA]</scope>
    <source>
        <strain evidence="6 7">HS5</strain>
    </source>
</reference>
<evidence type="ECO:0000256" key="1">
    <source>
        <dbReference type="ARBA" id="ARBA00023224"/>
    </source>
</evidence>
<dbReference type="Proteomes" id="UP000054093">
    <property type="component" value="Unassembled WGS sequence"/>
</dbReference>
<dbReference type="PANTHER" id="PTHR32089:SF112">
    <property type="entry name" value="LYSOZYME-LIKE PROTEIN-RELATED"/>
    <property type="match status" value="1"/>
</dbReference>
<comment type="similarity">
    <text evidence="2">Belongs to the methyl-accepting chemotaxis (MCP) protein family.</text>
</comment>
<dbReference type="Pfam" id="PF13682">
    <property type="entry name" value="CZB"/>
    <property type="match status" value="1"/>
</dbReference>
<sequence>MYNARLILLQGVDMFFNKGLKQSEDKDAEIKSLQKKLDFYRQLVDLCSHMGFIGVKDHKIVFKTGEIVNMEGIDSKASDLSSPNEDFSLNNRLYKTKSQNIDGILYHSVMQTSDLLIECGKNQIFNLYHTSMREGLEELQATVQDIFKDTDDLFRAAATGVENAKIAIEKMDKASENISNLHEKMQNATSLADSLNQRSSEITQVISLIDDIAEQTNLLALNAAIEAARAGEHGRGFAVVADEVRKLAEKTQKATKEIAVVVKSMQQEANDIQTNTHETNSIAEVIKDDVSNMRSLLQTSLVTADAANYSIENLNNLAFCCLAKTDHVVYKGNLYGVVFDIPNHFKIVDSHNCRLGKWYYEGDGKKHFSYMPSYRSMEGCHKEVHDSANALVEQLKDRSQVSFETIEKAISAVERSSKEVHNAIDRISQEKGEELRKKISNILNTTSPNT</sequence>
<dbReference type="InterPro" id="IPR025991">
    <property type="entry name" value="Chemoreceptor_zinc-bind_dom"/>
</dbReference>